<comment type="caution">
    <text evidence="3">The sequence shown here is derived from an EMBL/GenBank/DDBJ whole genome shotgun (WGS) entry which is preliminary data.</text>
</comment>
<evidence type="ECO:0000313" key="4">
    <source>
        <dbReference type="Proteomes" id="UP001470230"/>
    </source>
</evidence>
<protein>
    <submittedName>
        <fullName evidence="3">Uncharacterized protein</fullName>
    </submittedName>
</protein>
<feature type="signal peptide" evidence="2">
    <location>
        <begin position="1"/>
        <end position="19"/>
    </location>
</feature>
<proteinExistence type="predicted"/>
<keyword evidence="2" id="KW-0732">Signal</keyword>
<gene>
    <name evidence="3" type="ORF">M9Y10_023972</name>
</gene>
<feature type="transmembrane region" description="Helical" evidence="1">
    <location>
        <begin position="279"/>
        <end position="312"/>
    </location>
</feature>
<evidence type="ECO:0000313" key="3">
    <source>
        <dbReference type="EMBL" id="KAK8895505.1"/>
    </source>
</evidence>
<keyword evidence="4" id="KW-1185">Reference proteome</keyword>
<evidence type="ECO:0000256" key="1">
    <source>
        <dbReference type="SAM" id="Phobius"/>
    </source>
</evidence>
<evidence type="ECO:0000256" key="2">
    <source>
        <dbReference type="SAM" id="SignalP"/>
    </source>
</evidence>
<keyword evidence="1" id="KW-1133">Transmembrane helix</keyword>
<keyword evidence="1" id="KW-0812">Transmembrane</keyword>
<dbReference type="Proteomes" id="UP001470230">
    <property type="component" value="Unassembled WGS sequence"/>
</dbReference>
<accession>A0ABR2KZS1</accession>
<keyword evidence="1" id="KW-0472">Membrane</keyword>
<organism evidence="3 4">
    <name type="scientific">Tritrichomonas musculus</name>
    <dbReference type="NCBI Taxonomy" id="1915356"/>
    <lineage>
        <taxon>Eukaryota</taxon>
        <taxon>Metamonada</taxon>
        <taxon>Parabasalia</taxon>
        <taxon>Tritrichomonadida</taxon>
        <taxon>Tritrichomonadidae</taxon>
        <taxon>Tritrichomonas</taxon>
    </lineage>
</organism>
<name>A0ABR2KZS1_9EUKA</name>
<sequence length="326" mass="36361">MLSFLILLFSFSFSGETPSKKLTYIESSTNHLLSNAGFYDILVRGGETITGILSNGDYKLFIVVPSHPNISIEEINIDGIPVSEFSEKKGFAINGRSNVTFKIYSSDSKIIHHVNAWLIPSKYCSNAAMYAYGSHKIKYQSSLSIQDFCIFSPTLDSKNNDFIVDFGLNNTSKQTYNSELFRLDFDSPQQSTTGDQLVNYESDGPYYIQFNFDSDSNNETIIYERRTKTISFKDKENKCTINPFYRCSVIDNAITCNDDYIGEINSKLCSGLTISGMTLGLIITFGVLAILSFIAGIVLCSCCCDCCACCCCNRHHKSSKKDTKAD</sequence>
<feature type="chain" id="PRO_5046812531" evidence="2">
    <location>
        <begin position="20"/>
        <end position="326"/>
    </location>
</feature>
<dbReference type="EMBL" id="JAPFFF010000003">
    <property type="protein sequence ID" value="KAK8895505.1"/>
    <property type="molecule type" value="Genomic_DNA"/>
</dbReference>
<reference evidence="3 4" key="1">
    <citation type="submission" date="2024-04" db="EMBL/GenBank/DDBJ databases">
        <title>Tritrichomonas musculus Genome.</title>
        <authorList>
            <person name="Alves-Ferreira E."/>
            <person name="Grigg M."/>
            <person name="Lorenzi H."/>
            <person name="Galac M."/>
        </authorList>
    </citation>
    <scope>NUCLEOTIDE SEQUENCE [LARGE SCALE GENOMIC DNA]</scope>
    <source>
        <strain evidence="3 4">EAF2021</strain>
    </source>
</reference>